<dbReference type="InterPro" id="IPR015753">
    <property type="entry name" value="LRRC37"/>
</dbReference>
<dbReference type="Proteomes" id="UP000189704">
    <property type="component" value="Unplaced"/>
</dbReference>
<feature type="transmembrane region" description="Helical" evidence="2">
    <location>
        <begin position="138"/>
        <end position="162"/>
    </location>
</feature>
<evidence type="ECO:0000256" key="1">
    <source>
        <dbReference type="SAM" id="MobiDB-lite"/>
    </source>
</evidence>
<keyword evidence="2" id="KW-0472">Membrane</keyword>
<dbReference type="PANTHER" id="PTHR23045:SF9">
    <property type="entry name" value="LEUCINE RICH REPEAT CONTAINING 37A-RELATED"/>
    <property type="match status" value="1"/>
</dbReference>
<evidence type="ECO:0000256" key="2">
    <source>
        <dbReference type="SAM" id="Phobius"/>
    </source>
</evidence>
<feature type="domain" description="LRRC37A/B like protein 1 C-terminal" evidence="3">
    <location>
        <begin position="122"/>
        <end position="168"/>
    </location>
</feature>
<keyword evidence="4" id="KW-1185">Reference proteome</keyword>
<proteinExistence type="predicted"/>
<evidence type="ECO:0000313" key="5">
    <source>
        <dbReference type="RefSeq" id="XP_008068284.1"/>
    </source>
</evidence>
<sequence>MKVLQARKKHTSTELIIEPETPSDKRVVKQTDIFSEQLDFSDESNVISALNYVWPYFSLGKQMDVPSAASAKALSGDQRESKDLKHTLFILEQAAAKSRIMQDPLDPLVGKTHFEVVHRAPKAKLTKEVPGYGYHKKLIVAISVTVIFTIFILIFCLIEIYAHRAKMKKQVTSRGFFGFLLRRRCPSREQKEDFFWLRWPFWPRDMHRPRNTRRKKNMAQNLHHGDSDDEEDEIFSRDSLPGPTGDSREALTERTVPEESAEVDEETEWPQGEEAV</sequence>
<evidence type="ECO:0000259" key="3">
    <source>
        <dbReference type="Pfam" id="PF14914"/>
    </source>
</evidence>
<accession>A0A1U7U7P6</accession>
<organism evidence="4 5">
    <name type="scientific">Carlito syrichta</name>
    <name type="common">Philippine tarsier</name>
    <name type="synonym">Tarsius syrichta</name>
    <dbReference type="NCBI Taxonomy" id="1868482"/>
    <lineage>
        <taxon>Eukaryota</taxon>
        <taxon>Metazoa</taxon>
        <taxon>Chordata</taxon>
        <taxon>Craniata</taxon>
        <taxon>Vertebrata</taxon>
        <taxon>Euteleostomi</taxon>
        <taxon>Mammalia</taxon>
        <taxon>Eutheria</taxon>
        <taxon>Euarchontoglires</taxon>
        <taxon>Primates</taxon>
        <taxon>Haplorrhini</taxon>
        <taxon>Tarsiiformes</taxon>
        <taxon>Tarsiidae</taxon>
        <taxon>Carlito</taxon>
    </lineage>
</organism>
<keyword evidence="2" id="KW-1133">Transmembrane helix</keyword>
<dbReference type="InterPro" id="IPR029423">
    <property type="entry name" value="LRRC37AB_C"/>
</dbReference>
<dbReference type="RefSeq" id="XP_008068284.1">
    <property type="nucleotide sequence ID" value="XM_008070093.1"/>
</dbReference>
<evidence type="ECO:0000313" key="4">
    <source>
        <dbReference type="Proteomes" id="UP000189704"/>
    </source>
</evidence>
<feature type="compositionally biased region" description="Acidic residues" evidence="1">
    <location>
        <begin position="259"/>
        <end position="268"/>
    </location>
</feature>
<dbReference type="AlphaFoldDB" id="A0A1U7U7P6"/>
<name>A0A1U7U7P6_CARSF</name>
<reference evidence="5" key="1">
    <citation type="submission" date="2025-08" db="UniProtKB">
        <authorList>
            <consortium name="RefSeq"/>
        </authorList>
    </citation>
    <scope>IDENTIFICATION</scope>
</reference>
<gene>
    <name evidence="5" type="primary">LOC103272612</name>
</gene>
<dbReference type="Pfam" id="PF14914">
    <property type="entry name" value="LRRC37AB_C"/>
    <property type="match status" value="1"/>
</dbReference>
<dbReference type="PANTHER" id="PTHR23045">
    <property type="entry name" value="LEUCINE-RICH REPEAT-CONTAINING PROTEIN 37A"/>
    <property type="match status" value="1"/>
</dbReference>
<keyword evidence="2" id="KW-0812">Transmembrane</keyword>
<dbReference type="GeneID" id="103272612"/>
<dbReference type="OrthoDB" id="9539893at2759"/>
<feature type="compositionally biased region" description="Basic and acidic residues" evidence="1">
    <location>
        <begin position="246"/>
        <end position="257"/>
    </location>
</feature>
<dbReference type="KEGG" id="csyr:103272612"/>
<protein>
    <submittedName>
        <fullName evidence="5">Leucine-rich repeat-containing protein 37A2-like</fullName>
    </submittedName>
</protein>
<feature type="region of interest" description="Disordered" evidence="1">
    <location>
        <begin position="212"/>
        <end position="276"/>
    </location>
</feature>